<evidence type="ECO:0000313" key="2">
    <source>
        <dbReference type="EMBL" id="MBL1119190.1"/>
    </source>
</evidence>
<dbReference type="RefSeq" id="WP_201856986.1">
    <property type="nucleotide sequence ID" value="NZ_JAERRG010000029.1"/>
</dbReference>
<dbReference type="EMBL" id="JAERRG010000029">
    <property type="protein sequence ID" value="MBL1119190.1"/>
    <property type="molecule type" value="Genomic_DNA"/>
</dbReference>
<dbReference type="Proteomes" id="UP000621510">
    <property type="component" value="Unassembled WGS sequence"/>
</dbReference>
<reference evidence="2 3" key="1">
    <citation type="submission" date="2021-01" db="EMBL/GenBank/DDBJ databases">
        <title>WGS of actinomycetes isolated from Thailand.</title>
        <authorList>
            <person name="Thawai C."/>
        </authorList>
    </citation>
    <scope>NUCLEOTIDE SEQUENCE [LARGE SCALE GENOMIC DNA]</scope>
    <source>
        <strain evidence="2 3">CA3R110</strain>
    </source>
</reference>
<organism evidence="2 3">
    <name type="scientific">Streptomyces endocoffeicus</name>
    <dbReference type="NCBI Taxonomy" id="2898945"/>
    <lineage>
        <taxon>Bacteria</taxon>
        <taxon>Bacillati</taxon>
        <taxon>Actinomycetota</taxon>
        <taxon>Actinomycetes</taxon>
        <taxon>Kitasatosporales</taxon>
        <taxon>Streptomycetaceae</taxon>
        <taxon>Streptomyces</taxon>
    </lineage>
</organism>
<proteinExistence type="predicted"/>
<protein>
    <submittedName>
        <fullName evidence="2">Uncharacterized protein</fullName>
    </submittedName>
</protein>
<sequence length="59" mass="6111">MDAALLEVFRLDATNTRLSEIRNGFAETDGDTDGDTTGDGCGPSPPQGPTTGCLIPDAR</sequence>
<comment type="caution">
    <text evidence="2">The sequence shown here is derived from an EMBL/GenBank/DDBJ whole genome shotgun (WGS) entry which is preliminary data.</text>
</comment>
<evidence type="ECO:0000313" key="3">
    <source>
        <dbReference type="Proteomes" id="UP000621510"/>
    </source>
</evidence>
<keyword evidence="3" id="KW-1185">Reference proteome</keyword>
<gene>
    <name evidence="2" type="ORF">JK364_43530</name>
</gene>
<feature type="region of interest" description="Disordered" evidence="1">
    <location>
        <begin position="22"/>
        <end position="59"/>
    </location>
</feature>
<evidence type="ECO:0000256" key="1">
    <source>
        <dbReference type="SAM" id="MobiDB-lite"/>
    </source>
</evidence>
<name>A0ABS1Q4B1_9ACTN</name>
<accession>A0ABS1Q4B1</accession>